<dbReference type="RefSeq" id="WP_162346484.1">
    <property type="nucleotide sequence ID" value="NZ_JAAEAA010000012.1"/>
</dbReference>
<name>A0A6B2HA19_9BACT</name>
<gene>
    <name evidence="1" type="ORF">GWO68_10925</name>
</gene>
<dbReference type="EMBL" id="JAAEAA010000012">
    <property type="protein sequence ID" value="NDK56432.1"/>
    <property type="molecule type" value="Genomic_DNA"/>
</dbReference>
<evidence type="ECO:0000313" key="1">
    <source>
        <dbReference type="EMBL" id="NDK56432.1"/>
    </source>
</evidence>
<sequence>MEETALPETSTDDFALQLDLQEMEQLPELYEKLREPIFSLKQTGIAPKLYVDWKKAGLAPKTEEQAWTKLSFLEYLWLKMAKELRELGLPLARVKALRDYLMNVQEIPADALTPEMIAKLREELIKSMPAKQAEALIEEYRNGQVQAAQANYGIQFSLLETLVYAALYRKQEAGILIFPTGDLVPWLDEMQGIGPEGQVLLSRTHVFLSITQHLAAFILDADKADYIPRLSLLSEEELQVVRAIRNKSFRQVTITFDEKRQITLRTTTDGMLDERISKQLIETLALKNYQSVELENRGGSKLRFTKEHRHRI</sequence>
<dbReference type="AlphaFoldDB" id="A0A6B2HA19"/>
<proteinExistence type="predicted"/>
<organism evidence="1 2">
    <name type="scientific">Pontibacter fetidus</name>
    <dbReference type="NCBI Taxonomy" id="2700082"/>
    <lineage>
        <taxon>Bacteria</taxon>
        <taxon>Pseudomonadati</taxon>
        <taxon>Bacteroidota</taxon>
        <taxon>Cytophagia</taxon>
        <taxon>Cytophagales</taxon>
        <taxon>Hymenobacteraceae</taxon>
        <taxon>Pontibacter</taxon>
    </lineage>
</organism>
<dbReference type="Proteomes" id="UP000478546">
    <property type="component" value="Unassembled WGS sequence"/>
</dbReference>
<comment type="caution">
    <text evidence="1">The sequence shown here is derived from an EMBL/GenBank/DDBJ whole genome shotgun (WGS) entry which is preliminary data.</text>
</comment>
<reference evidence="1 2" key="1">
    <citation type="submission" date="2020-01" db="EMBL/GenBank/DDBJ databases">
        <authorList>
            <person name="Kim M.K."/>
        </authorList>
    </citation>
    <scope>NUCLEOTIDE SEQUENCE [LARGE SCALE GENOMIC DNA]</scope>
    <source>
        <strain evidence="1 2">BT213</strain>
    </source>
</reference>
<evidence type="ECO:0000313" key="2">
    <source>
        <dbReference type="Proteomes" id="UP000478546"/>
    </source>
</evidence>
<accession>A0A6B2HA19</accession>
<protein>
    <submittedName>
        <fullName evidence="1">Uncharacterized protein</fullName>
    </submittedName>
</protein>
<keyword evidence="2" id="KW-1185">Reference proteome</keyword>